<proteinExistence type="predicted"/>
<dbReference type="Pfam" id="PF13421">
    <property type="entry name" value="Band_7_1"/>
    <property type="match status" value="1"/>
</dbReference>
<dbReference type="Gene3D" id="3.30.479.30">
    <property type="entry name" value="Band 7 domain"/>
    <property type="match status" value="1"/>
</dbReference>
<protein>
    <submittedName>
        <fullName evidence="3">Antifreeze protein</fullName>
    </submittedName>
</protein>
<dbReference type="PANTHER" id="PTHR37826:SF2">
    <property type="entry name" value="ZINC-RIBBON DOMAIN-CONTAINING PROTEIN"/>
    <property type="match status" value="1"/>
</dbReference>
<dbReference type="PANTHER" id="PTHR37826">
    <property type="entry name" value="FLOTILLIN BAND_7_5 DOMAIN PROTEIN"/>
    <property type="match status" value="1"/>
</dbReference>
<feature type="domain" description="SPFH" evidence="1">
    <location>
        <begin position="26"/>
        <end position="236"/>
    </location>
</feature>
<comment type="caution">
    <text evidence="3">The sequence shown here is derived from an EMBL/GenBank/DDBJ whole genome shotgun (WGS) entry which is preliminary data.</text>
</comment>
<dbReference type="STRING" id="915059.NH26_09035"/>
<dbReference type="InterPro" id="IPR033880">
    <property type="entry name" value="SPFH_YdjI"/>
</dbReference>
<sequence length="374" mass="41856">MGLFDRFKNQLIDIIEWEDQTHDTMVYKFDREDNEIKTGAKLIVRESQSAVFVDKGQFADVFTPGTYTLTTDNLPILSNLMGWKYGFDSPYKAEVYFCNTKRFTDMGWGTPNPIIMRDAEFGAIRVRAFGNYAIRIKDPKVFLSEIASTHEEFSTEDIEDQLRSFIISGFSDALAEARIPLLDLAAKYDELSDFCNKKITTKFHQYGLELLDFVVENISLPEEVEEMLDKKSSMNILGNNMNQFNQMQAGIALENASETEGGSGMSEGMGMGMGFGMASNMANNMFQQNQQQQPVGGQTPPPPPPQTMFHVIVNGAQAGPFALQQLQSMVAQNQLTRETMVWKDGMPQWTQAGNVSELSQLFGSTPPPPPPPMP</sequence>
<dbReference type="RefSeq" id="WP_044221576.1">
    <property type="nucleotide sequence ID" value="NZ_JRYR02000001.1"/>
</dbReference>
<dbReference type="Pfam" id="PF14237">
    <property type="entry name" value="GYF_2"/>
    <property type="match status" value="1"/>
</dbReference>
<evidence type="ECO:0000313" key="4">
    <source>
        <dbReference type="Proteomes" id="UP000179797"/>
    </source>
</evidence>
<evidence type="ECO:0000313" key="3">
    <source>
        <dbReference type="EMBL" id="OHX66489.1"/>
    </source>
</evidence>
<name>A0A1S1YZQ1_FLAPC</name>
<dbReference type="Proteomes" id="UP000179797">
    <property type="component" value="Unassembled WGS sequence"/>
</dbReference>
<keyword evidence="4" id="KW-1185">Reference proteome</keyword>
<dbReference type="CDD" id="cd03408">
    <property type="entry name" value="SPFH_like_u1"/>
    <property type="match status" value="1"/>
</dbReference>
<evidence type="ECO:0000259" key="1">
    <source>
        <dbReference type="Pfam" id="PF13421"/>
    </source>
</evidence>
<reference evidence="3 4" key="1">
    <citation type="journal article" date="2012" name="Int. J. Syst. Evol. Microbiol.">
        <title>Flammeovirga pacifica sp. nov., isolated from deep-sea sediment.</title>
        <authorList>
            <person name="Xu H."/>
            <person name="Fu Y."/>
            <person name="Yang N."/>
            <person name="Ding Z."/>
            <person name="Lai Q."/>
            <person name="Zeng R."/>
        </authorList>
    </citation>
    <scope>NUCLEOTIDE SEQUENCE [LARGE SCALE GENOMIC DNA]</scope>
    <source>
        <strain evidence="4">DSM 24597 / LMG 26175 / WPAGA1</strain>
    </source>
</reference>
<dbReference type="OrthoDB" id="9764015at2"/>
<dbReference type="AlphaFoldDB" id="A0A1S1YZQ1"/>
<accession>A0A1S1YZQ1</accession>
<dbReference type="EMBL" id="JRYR02000001">
    <property type="protein sequence ID" value="OHX66489.1"/>
    <property type="molecule type" value="Genomic_DNA"/>
</dbReference>
<feature type="domain" description="GYF" evidence="2">
    <location>
        <begin position="310"/>
        <end position="358"/>
    </location>
</feature>
<evidence type="ECO:0000259" key="2">
    <source>
        <dbReference type="Pfam" id="PF14237"/>
    </source>
</evidence>
<dbReference type="InterPro" id="IPR036013">
    <property type="entry name" value="Band_7/SPFH_dom_sf"/>
</dbReference>
<organism evidence="3 4">
    <name type="scientific">Flammeovirga pacifica</name>
    <dbReference type="NCBI Taxonomy" id="915059"/>
    <lineage>
        <taxon>Bacteria</taxon>
        <taxon>Pseudomonadati</taxon>
        <taxon>Bacteroidota</taxon>
        <taxon>Cytophagia</taxon>
        <taxon>Cytophagales</taxon>
        <taxon>Flammeovirgaceae</taxon>
        <taxon>Flammeovirga</taxon>
    </lineage>
</organism>
<dbReference type="SUPFAM" id="SSF117892">
    <property type="entry name" value="Band 7/SPFH domain"/>
    <property type="match status" value="1"/>
</dbReference>
<gene>
    <name evidence="3" type="ORF">NH26_09035</name>
</gene>
<dbReference type="InterPro" id="IPR025640">
    <property type="entry name" value="GYF_2"/>
</dbReference>